<dbReference type="InterPro" id="IPR051158">
    <property type="entry name" value="Metallophosphoesterase_sf"/>
</dbReference>
<organism evidence="5 6">
    <name type="scientific">Tissierella carlieri</name>
    <dbReference type="NCBI Taxonomy" id="689904"/>
    <lineage>
        <taxon>Bacteria</taxon>
        <taxon>Bacillati</taxon>
        <taxon>Bacillota</taxon>
        <taxon>Tissierellia</taxon>
        <taxon>Tissierellales</taxon>
        <taxon>Tissierellaceae</taxon>
        <taxon>Tissierella</taxon>
    </lineage>
</organism>
<dbReference type="InterPro" id="IPR004843">
    <property type="entry name" value="Calcineurin-like_PHP"/>
</dbReference>
<keyword evidence="3" id="KW-0472">Membrane</keyword>
<accession>A0ABT1SCT5</accession>
<dbReference type="SUPFAM" id="SSF56300">
    <property type="entry name" value="Metallo-dependent phosphatases"/>
    <property type="match status" value="1"/>
</dbReference>
<dbReference type="Proteomes" id="UP001524478">
    <property type="component" value="Unassembled WGS sequence"/>
</dbReference>
<dbReference type="PANTHER" id="PTHR31302">
    <property type="entry name" value="TRANSMEMBRANE PROTEIN WITH METALLOPHOSPHOESTERASE DOMAIN-RELATED"/>
    <property type="match status" value="1"/>
</dbReference>
<feature type="transmembrane region" description="Helical" evidence="3">
    <location>
        <begin position="6"/>
        <end position="23"/>
    </location>
</feature>
<keyword evidence="2" id="KW-0378">Hydrolase</keyword>
<keyword evidence="1" id="KW-0479">Metal-binding</keyword>
<dbReference type="PANTHER" id="PTHR31302:SF31">
    <property type="entry name" value="PHOSPHODIESTERASE YAEI"/>
    <property type="match status" value="1"/>
</dbReference>
<dbReference type="CDD" id="cd07385">
    <property type="entry name" value="MPP_YkuE_C"/>
    <property type="match status" value="1"/>
</dbReference>
<evidence type="ECO:0000313" key="5">
    <source>
        <dbReference type="EMBL" id="MCQ4924291.1"/>
    </source>
</evidence>
<gene>
    <name evidence="5" type="ORF">NE686_14405</name>
</gene>
<name>A0ABT1SCT5_9FIRM</name>
<evidence type="ECO:0000256" key="2">
    <source>
        <dbReference type="ARBA" id="ARBA00022801"/>
    </source>
</evidence>
<dbReference type="InterPro" id="IPR029052">
    <property type="entry name" value="Metallo-depent_PP-like"/>
</dbReference>
<evidence type="ECO:0000259" key="4">
    <source>
        <dbReference type="Pfam" id="PF00149"/>
    </source>
</evidence>
<sequence length="274" mass="31551">MKLLKIISIIVTLIVFVYIYNYNQISKFRERDIRIDSKKVRNNLKITQISDFHSNGLIDLEKMEDKIKKFNPDIIVLTGDIIDSNDIELDAVIKLFETLSRLDKKIYFVQGNHEARQELYKDLKDEMKRLEIIILEDNSTTIMVNNEKINITGLKFHSKPREYNEVIYYQEAIKDLNLGYYNILLRHSPNNVENILSGKEDLILSGHTHGGQIRLPLIGAVVAPGQGFFPEYDKGIFRINDTILYIDSGLGNSAAPIRAFNPVQISNIIIEPKK</sequence>
<dbReference type="EMBL" id="JANGAC010000011">
    <property type="protein sequence ID" value="MCQ4924291.1"/>
    <property type="molecule type" value="Genomic_DNA"/>
</dbReference>
<evidence type="ECO:0000256" key="3">
    <source>
        <dbReference type="SAM" id="Phobius"/>
    </source>
</evidence>
<comment type="caution">
    <text evidence="5">The sequence shown here is derived from an EMBL/GenBank/DDBJ whole genome shotgun (WGS) entry which is preliminary data.</text>
</comment>
<keyword evidence="3" id="KW-0812">Transmembrane</keyword>
<dbReference type="RefSeq" id="WP_256312057.1">
    <property type="nucleotide sequence ID" value="NZ_JANGAC010000011.1"/>
</dbReference>
<evidence type="ECO:0000256" key="1">
    <source>
        <dbReference type="ARBA" id="ARBA00022723"/>
    </source>
</evidence>
<keyword evidence="3" id="KW-1133">Transmembrane helix</keyword>
<feature type="domain" description="Calcineurin-like phosphoesterase" evidence="4">
    <location>
        <begin position="44"/>
        <end position="210"/>
    </location>
</feature>
<proteinExistence type="predicted"/>
<protein>
    <submittedName>
        <fullName evidence="5">Metallophosphoesterase</fullName>
    </submittedName>
</protein>
<reference evidence="5 6" key="1">
    <citation type="submission" date="2022-06" db="EMBL/GenBank/DDBJ databases">
        <title>Isolation of gut microbiota from human fecal samples.</title>
        <authorList>
            <person name="Pamer E.G."/>
            <person name="Barat B."/>
            <person name="Waligurski E."/>
            <person name="Medina S."/>
            <person name="Paddock L."/>
            <person name="Mostad J."/>
        </authorList>
    </citation>
    <scope>NUCLEOTIDE SEQUENCE [LARGE SCALE GENOMIC DNA]</scope>
    <source>
        <strain evidence="5 6">DFI.7.95</strain>
    </source>
</reference>
<dbReference type="Gene3D" id="3.60.21.10">
    <property type="match status" value="1"/>
</dbReference>
<evidence type="ECO:0000313" key="6">
    <source>
        <dbReference type="Proteomes" id="UP001524478"/>
    </source>
</evidence>
<dbReference type="Pfam" id="PF00149">
    <property type="entry name" value="Metallophos"/>
    <property type="match status" value="1"/>
</dbReference>
<keyword evidence="6" id="KW-1185">Reference proteome</keyword>